<dbReference type="SUPFAM" id="SSF52540">
    <property type="entry name" value="P-loop containing nucleoside triphosphate hydrolases"/>
    <property type="match status" value="1"/>
</dbReference>
<comment type="function">
    <text evidence="3">Catalyzes the phosphorylation of the 3'-hydroxyl group of dephosphocoenzyme A to form coenzyme A.</text>
</comment>
<comment type="similarity">
    <text evidence="3">Belongs to the CoaE family.</text>
</comment>
<keyword evidence="3 5" id="KW-0418">Kinase</keyword>
<evidence type="ECO:0000256" key="4">
    <source>
        <dbReference type="NCBIfam" id="TIGR00152"/>
    </source>
</evidence>
<evidence type="ECO:0000256" key="1">
    <source>
        <dbReference type="ARBA" id="ARBA00022741"/>
    </source>
</evidence>
<dbReference type="PROSITE" id="PS51219">
    <property type="entry name" value="DPCK"/>
    <property type="match status" value="1"/>
</dbReference>
<comment type="catalytic activity">
    <reaction evidence="3">
        <text>3'-dephospho-CoA + ATP = ADP + CoA + H(+)</text>
        <dbReference type="Rhea" id="RHEA:18245"/>
        <dbReference type="ChEBI" id="CHEBI:15378"/>
        <dbReference type="ChEBI" id="CHEBI:30616"/>
        <dbReference type="ChEBI" id="CHEBI:57287"/>
        <dbReference type="ChEBI" id="CHEBI:57328"/>
        <dbReference type="ChEBI" id="CHEBI:456216"/>
        <dbReference type="EC" id="2.7.1.24"/>
    </reaction>
</comment>
<dbReference type="InterPro" id="IPR001977">
    <property type="entry name" value="Depp_CoAkinase"/>
</dbReference>
<dbReference type="RefSeq" id="WP_164511100.1">
    <property type="nucleotide sequence ID" value="NZ_JBHSSM010000016.1"/>
</dbReference>
<dbReference type="Gene3D" id="3.40.50.300">
    <property type="entry name" value="P-loop containing nucleotide triphosphate hydrolases"/>
    <property type="match status" value="1"/>
</dbReference>
<sequence>MTDLGAKVLGITGGIASGKSAVATCFVNWGAFLVDADQIAHEILAPDSPGLAAVQAQFGPAYLRADGSLDRAKLGQLVFSEPQALAQLNQLTQPRIRAAITAAIARGRESGAPLVVAEIPLLIEENYQTLCDGILVADLPEALQLARVQQRDGLTKVAAQARLAAQIGRTQRLATADFILDTSQDLATLTANFQRFVRSAAFQSWLRS</sequence>
<dbReference type="PANTHER" id="PTHR10695">
    <property type="entry name" value="DEPHOSPHO-COA KINASE-RELATED"/>
    <property type="match status" value="1"/>
</dbReference>
<protein>
    <recommendedName>
        <fullName evidence="3 4">Dephospho-CoA kinase</fullName>
        <ecNumber evidence="3 4">2.7.1.24</ecNumber>
    </recommendedName>
    <alternativeName>
        <fullName evidence="3">Dephosphocoenzyme A kinase</fullName>
    </alternativeName>
</protein>
<evidence type="ECO:0000256" key="3">
    <source>
        <dbReference type="HAMAP-Rule" id="MF_00376"/>
    </source>
</evidence>
<keyword evidence="6" id="KW-1185">Reference proteome</keyword>
<dbReference type="CDD" id="cd02022">
    <property type="entry name" value="DPCK"/>
    <property type="match status" value="1"/>
</dbReference>
<evidence type="ECO:0000256" key="2">
    <source>
        <dbReference type="ARBA" id="ARBA00022840"/>
    </source>
</evidence>
<evidence type="ECO:0000313" key="6">
    <source>
        <dbReference type="Proteomes" id="UP001596310"/>
    </source>
</evidence>
<comment type="pathway">
    <text evidence="3">Cofactor biosynthesis; coenzyme A biosynthesis; CoA from (R)-pantothenate: step 5/5.</text>
</comment>
<dbReference type="InterPro" id="IPR027417">
    <property type="entry name" value="P-loop_NTPase"/>
</dbReference>
<dbReference type="GO" id="GO:0004140">
    <property type="term" value="F:dephospho-CoA kinase activity"/>
    <property type="evidence" value="ECO:0007669"/>
    <property type="project" value="UniProtKB-EC"/>
</dbReference>
<dbReference type="Pfam" id="PF01121">
    <property type="entry name" value="CoaE"/>
    <property type="match status" value="1"/>
</dbReference>
<proteinExistence type="inferred from homology"/>
<keyword evidence="3" id="KW-0963">Cytoplasm</keyword>
<keyword evidence="3" id="KW-0173">Coenzyme A biosynthesis</keyword>
<keyword evidence="2 3" id="KW-0067">ATP-binding</keyword>
<gene>
    <name evidence="3 5" type="primary">coaE</name>
    <name evidence="5" type="ORF">ACFQHW_06635</name>
</gene>
<comment type="caution">
    <text evidence="5">The sequence shown here is derived from an EMBL/GenBank/DDBJ whole genome shotgun (WGS) entry which is preliminary data.</text>
</comment>
<evidence type="ECO:0000313" key="5">
    <source>
        <dbReference type="EMBL" id="MFC6315251.1"/>
    </source>
</evidence>
<feature type="binding site" evidence="3">
    <location>
        <begin position="16"/>
        <end position="21"/>
    </location>
    <ligand>
        <name>ATP</name>
        <dbReference type="ChEBI" id="CHEBI:30616"/>
    </ligand>
</feature>
<dbReference type="EMBL" id="JBHSSM010000016">
    <property type="protein sequence ID" value="MFC6315251.1"/>
    <property type="molecule type" value="Genomic_DNA"/>
</dbReference>
<reference evidence="6" key="1">
    <citation type="journal article" date="2019" name="Int. J. Syst. Evol. Microbiol.">
        <title>The Global Catalogue of Microorganisms (GCM) 10K type strain sequencing project: providing services to taxonomists for standard genome sequencing and annotation.</title>
        <authorList>
            <consortium name="The Broad Institute Genomics Platform"/>
            <consortium name="The Broad Institute Genome Sequencing Center for Infectious Disease"/>
            <person name="Wu L."/>
            <person name="Ma J."/>
        </authorList>
    </citation>
    <scope>NUCLEOTIDE SEQUENCE [LARGE SCALE GENOMIC DNA]</scope>
    <source>
        <strain evidence="6">CCM 8897</strain>
    </source>
</reference>
<dbReference type="HAMAP" id="MF_00376">
    <property type="entry name" value="Dephospho_CoA_kinase"/>
    <property type="match status" value="1"/>
</dbReference>
<comment type="subcellular location">
    <subcellularLocation>
        <location evidence="3">Cytoplasm</location>
    </subcellularLocation>
</comment>
<accession>A0ABW1UNH5</accession>
<keyword evidence="3 5" id="KW-0808">Transferase</keyword>
<dbReference type="Proteomes" id="UP001596310">
    <property type="component" value="Unassembled WGS sequence"/>
</dbReference>
<name>A0ABW1UNH5_9LACO</name>
<dbReference type="EC" id="2.7.1.24" evidence="3 4"/>
<dbReference type="NCBIfam" id="TIGR00152">
    <property type="entry name" value="dephospho-CoA kinase"/>
    <property type="match status" value="1"/>
</dbReference>
<keyword evidence="1 3" id="KW-0547">Nucleotide-binding</keyword>
<organism evidence="5 6">
    <name type="scientific">Lapidilactobacillus achengensis</name>
    <dbReference type="NCBI Taxonomy" id="2486000"/>
    <lineage>
        <taxon>Bacteria</taxon>
        <taxon>Bacillati</taxon>
        <taxon>Bacillota</taxon>
        <taxon>Bacilli</taxon>
        <taxon>Lactobacillales</taxon>
        <taxon>Lactobacillaceae</taxon>
        <taxon>Lapidilactobacillus</taxon>
    </lineage>
</organism>
<dbReference type="PANTHER" id="PTHR10695:SF46">
    <property type="entry name" value="BIFUNCTIONAL COENZYME A SYNTHASE-RELATED"/>
    <property type="match status" value="1"/>
</dbReference>